<name>A0ABR0S034_9EURO</name>
<protein>
    <recommendedName>
        <fullName evidence="3">F-box domain-containing protein</fullName>
    </recommendedName>
</protein>
<dbReference type="GeneID" id="89993806"/>
<dbReference type="Proteomes" id="UP001334248">
    <property type="component" value="Unassembled WGS sequence"/>
</dbReference>
<evidence type="ECO:0008006" key="3">
    <source>
        <dbReference type="Google" id="ProtNLM"/>
    </source>
</evidence>
<gene>
    <name evidence="1" type="ORF">PMZ80_000357</name>
</gene>
<dbReference type="RefSeq" id="XP_064734306.1">
    <property type="nucleotide sequence ID" value="XM_064868809.1"/>
</dbReference>
<accession>A0ABR0S034</accession>
<organism evidence="1 2">
    <name type="scientific">Knufia obscura</name>
    <dbReference type="NCBI Taxonomy" id="1635080"/>
    <lineage>
        <taxon>Eukaryota</taxon>
        <taxon>Fungi</taxon>
        <taxon>Dikarya</taxon>
        <taxon>Ascomycota</taxon>
        <taxon>Pezizomycotina</taxon>
        <taxon>Eurotiomycetes</taxon>
        <taxon>Chaetothyriomycetidae</taxon>
        <taxon>Chaetothyriales</taxon>
        <taxon>Trichomeriaceae</taxon>
        <taxon>Knufia</taxon>
    </lineage>
</organism>
<dbReference type="EMBL" id="JAVHJV010000001">
    <property type="protein sequence ID" value="KAK5946216.1"/>
    <property type="molecule type" value="Genomic_DNA"/>
</dbReference>
<comment type="caution">
    <text evidence="1">The sequence shown here is derived from an EMBL/GenBank/DDBJ whole genome shotgun (WGS) entry which is preliminary data.</text>
</comment>
<evidence type="ECO:0000313" key="2">
    <source>
        <dbReference type="Proteomes" id="UP001334248"/>
    </source>
</evidence>
<keyword evidence="2" id="KW-1185">Reference proteome</keyword>
<proteinExistence type="predicted"/>
<evidence type="ECO:0000313" key="1">
    <source>
        <dbReference type="EMBL" id="KAK5946216.1"/>
    </source>
</evidence>
<sequence length="448" mass="50390">MARLTELPDEIIDHVCSNLHSEPYGPNAIRIGLHSLSLASKKCNRIATPHLYHSVALTNTAAGLFALTLLRKPALAALVRVIDLEDYWLVRNTVDGAARTAFLEEVGILITAPDVQIAEREDEDPPTTDEEREDRKFHRRFTDFVLTRLPQLEVLALTLSEHLIDPSTTHALRQRSQKVLQNVKALEIRHWDTEYGFEMSEIMPFLAGNNITKVNLFACSGFGEATQICSSVEALQLDRTALEPGEFEKLVHCFPNLKSFALETADATVTQAMDGTPSAFQIGVDLRPLKNTLRSLTIDQRERLDMNEDGDDGPYSKKPIGLLKTFNKLEELVIWQFDLTRSHEDEKAANPDDDEDENGLEEGFYKDEAENYGDDDFMPWAHKLPRSLQTLKIIGGTKEIEPGLWLLSEMAGAEFPNLKKVVSCRRVKGLKAVFQKTGITYSVDWELA</sequence>
<reference evidence="1 2" key="1">
    <citation type="journal article" date="2023" name="Res Sq">
        <title>Genomic and morphological characterization of Knufia obscura isolated from the Mars 2020 spacecraft assembly facility.</title>
        <authorList>
            <person name="Chander A.M."/>
            <person name="Teixeira M.M."/>
            <person name="Singh N.K."/>
            <person name="Williams M.P."/>
            <person name="Parker C.W."/>
            <person name="Leo P."/>
            <person name="Stajich J.E."/>
            <person name="Torok T."/>
            <person name="Tighe S."/>
            <person name="Mason C.E."/>
            <person name="Venkateswaran K."/>
        </authorList>
    </citation>
    <scope>NUCLEOTIDE SEQUENCE [LARGE SCALE GENOMIC DNA]</scope>
    <source>
        <strain evidence="1 2">CCFEE 5817</strain>
    </source>
</reference>